<dbReference type="InterPro" id="IPR036890">
    <property type="entry name" value="HATPase_C_sf"/>
</dbReference>
<evidence type="ECO:0000256" key="9">
    <source>
        <dbReference type="SAM" id="Coils"/>
    </source>
</evidence>
<dbReference type="InterPro" id="IPR003594">
    <property type="entry name" value="HATPase_dom"/>
</dbReference>
<evidence type="ECO:0000256" key="3">
    <source>
        <dbReference type="ARBA" id="ARBA00022553"/>
    </source>
</evidence>
<dbReference type="CDD" id="cd16917">
    <property type="entry name" value="HATPase_UhpB-NarQ-NarX-like"/>
    <property type="match status" value="1"/>
</dbReference>
<evidence type="ECO:0000256" key="5">
    <source>
        <dbReference type="ARBA" id="ARBA00022741"/>
    </source>
</evidence>
<dbReference type="SMART" id="SM00387">
    <property type="entry name" value="HATPase_c"/>
    <property type="match status" value="1"/>
</dbReference>
<keyword evidence="10" id="KW-0812">Transmembrane</keyword>
<dbReference type="Gene3D" id="3.30.565.10">
    <property type="entry name" value="Histidine kinase-like ATPase, C-terminal domain"/>
    <property type="match status" value="1"/>
</dbReference>
<dbReference type="Pfam" id="PF02518">
    <property type="entry name" value="HATPase_c"/>
    <property type="match status" value="1"/>
</dbReference>
<keyword evidence="9" id="KW-0175">Coiled coil</keyword>
<dbReference type="InterPro" id="IPR011712">
    <property type="entry name" value="Sig_transdc_His_kin_sub3_dim/P"/>
</dbReference>
<evidence type="ECO:0000256" key="1">
    <source>
        <dbReference type="ARBA" id="ARBA00000085"/>
    </source>
</evidence>
<dbReference type="Gene3D" id="1.20.5.1930">
    <property type="match status" value="1"/>
</dbReference>
<evidence type="ECO:0000256" key="2">
    <source>
        <dbReference type="ARBA" id="ARBA00012438"/>
    </source>
</evidence>
<keyword evidence="7" id="KW-0067">ATP-binding</keyword>
<evidence type="ECO:0000313" key="13">
    <source>
        <dbReference type="Proteomes" id="UP000275048"/>
    </source>
</evidence>
<keyword evidence="3" id="KW-0597">Phosphoprotein</keyword>
<name>A0A3M8AGL8_9MICO</name>
<keyword evidence="13" id="KW-1185">Reference proteome</keyword>
<dbReference type="OrthoDB" id="5242012at2"/>
<comment type="caution">
    <text evidence="12">The sequence shown here is derived from an EMBL/GenBank/DDBJ whole genome shotgun (WGS) entry which is preliminary data.</text>
</comment>
<dbReference type="GO" id="GO:0000155">
    <property type="term" value="F:phosphorelay sensor kinase activity"/>
    <property type="evidence" value="ECO:0007669"/>
    <property type="project" value="InterPro"/>
</dbReference>
<organism evidence="12 13">
    <name type="scientific">Agromyces tardus</name>
    <dbReference type="NCBI Taxonomy" id="2583849"/>
    <lineage>
        <taxon>Bacteria</taxon>
        <taxon>Bacillati</taxon>
        <taxon>Actinomycetota</taxon>
        <taxon>Actinomycetes</taxon>
        <taxon>Micrococcales</taxon>
        <taxon>Microbacteriaceae</taxon>
        <taxon>Agromyces</taxon>
    </lineage>
</organism>
<protein>
    <recommendedName>
        <fullName evidence="2">histidine kinase</fullName>
        <ecNumber evidence="2">2.7.13.3</ecNumber>
    </recommendedName>
</protein>
<feature type="transmembrane region" description="Helical" evidence="10">
    <location>
        <begin position="245"/>
        <end position="273"/>
    </location>
</feature>
<dbReference type="PANTHER" id="PTHR24421:SF10">
    <property type="entry name" value="NITRATE_NITRITE SENSOR PROTEIN NARQ"/>
    <property type="match status" value="1"/>
</dbReference>
<keyword evidence="4" id="KW-0808">Transferase</keyword>
<sequence length="590" mass="62619">MTSFADRLARPPLDRASLILLGATAVVLVVDAWVLATVPYLAPPGSVLREALFAVAWIAVGVVAMWLRRGLLARRILALSLVLAADFVGSFGLLGSDPMPRLLVTLTATLIPLQTALAVHLGASYPTGRLLDPFGRRVVVAAYAVAGVEAVWWTFAHVSARTCDACARSYLHVVVPESVHRAVSLVIGAAWVGLCACLLILLWGRYRRAGRRERRLLRLPYASIAVAAALYAVLSVVAAPRGTSAWGVSMTTLIALQVVALVAVPLSFLVALLRERLAYRRIGELVVKLAGGAGADLERSLAIALGDPTLTVAFPVGDGFADSRGRPVPRPEPDDRTTVTAVGEPEMPMALIRHDRSLDEEPALLTAAGSATRLMLENARLQAEVRAQLREVRESRARIVNATNEARARLERDLHDGAQQRLLAIGIALQLLRQRPGDASLFDAAEGELTSALTEMRELAAGIHPAVLTDLGLVAALDALAARLGARVVLEAHGPVRRCSPEIEAAAYFSASEAITNALKHAAPTLVRVSVIDRDDRIVIEVSDDGAGGADGDGSGLVGVRDRLASVDGTLTIDSRRDHGTVVTLEVPCA</sequence>
<dbReference type="GO" id="GO:0046983">
    <property type="term" value="F:protein dimerization activity"/>
    <property type="evidence" value="ECO:0007669"/>
    <property type="project" value="InterPro"/>
</dbReference>
<evidence type="ECO:0000259" key="11">
    <source>
        <dbReference type="SMART" id="SM00387"/>
    </source>
</evidence>
<dbReference type="EMBL" id="RHHB01000009">
    <property type="protein sequence ID" value="RNB50358.1"/>
    <property type="molecule type" value="Genomic_DNA"/>
</dbReference>
<dbReference type="InterPro" id="IPR050482">
    <property type="entry name" value="Sensor_HK_TwoCompSys"/>
</dbReference>
<dbReference type="Proteomes" id="UP000275048">
    <property type="component" value="Unassembled WGS sequence"/>
</dbReference>
<dbReference type="Pfam" id="PF07730">
    <property type="entry name" value="HisKA_3"/>
    <property type="match status" value="1"/>
</dbReference>
<feature type="transmembrane region" description="Helical" evidence="10">
    <location>
        <begin position="134"/>
        <end position="155"/>
    </location>
</feature>
<feature type="transmembrane region" description="Helical" evidence="10">
    <location>
        <begin position="216"/>
        <end position="239"/>
    </location>
</feature>
<feature type="transmembrane region" description="Helical" evidence="10">
    <location>
        <begin position="18"/>
        <end position="41"/>
    </location>
</feature>
<dbReference type="EC" id="2.7.13.3" evidence="2"/>
<feature type="transmembrane region" description="Helical" evidence="10">
    <location>
        <begin position="76"/>
        <end position="96"/>
    </location>
</feature>
<gene>
    <name evidence="12" type="ORF">EDM22_07610</name>
</gene>
<feature type="transmembrane region" description="Helical" evidence="10">
    <location>
        <begin position="182"/>
        <end position="204"/>
    </location>
</feature>
<feature type="domain" description="Histidine kinase/HSP90-like ATPase" evidence="11">
    <location>
        <begin position="502"/>
        <end position="590"/>
    </location>
</feature>
<proteinExistence type="predicted"/>
<evidence type="ECO:0000313" key="12">
    <source>
        <dbReference type="EMBL" id="RNB50358.1"/>
    </source>
</evidence>
<dbReference type="PANTHER" id="PTHR24421">
    <property type="entry name" value="NITRATE/NITRITE SENSOR PROTEIN NARX-RELATED"/>
    <property type="match status" value="1"/>
</dbReference>
<keyword evidence="10" id="KW-0472">Membrane</keyword>
<feature type="transmembrane region" description="Helical" evidence="10">
    <location>
        <begin position="47"/>
        <end position="67"/>
    </location>
</feature>
<dbReference type="GO" id="GO:0005524">
    <property type="term" value="F:ATP binding"/>
    <property type="evidence" value="ECO:0007669"/>
    <property type="project" value="UniProtKB-KW"/>
</dbReference>
<reference evidence="12 13" key="1">
    <citation type="submission" date="2018-10" db="EMBL/GenBank/DDBJ databases">
        <title>Isolation, diversity and antibacterial activity of antinobacteria from the wheat rhizosphere soil.</title>
        <authorList>
            <person name="Sun T."/>
        </authorList>
    </citation>
    <scope>NUCLEOTIDE SEQUENCE [LARGE SCALE GENOMIC DNA]</scope>
    <source>
        <strain evidence="12 13">SJ-23</strain>
    </source>
</reference>
<feature type="transmembrane region" description="Helical" evidence="10">
    <location>
        <begin position="102"/>
        <end position="122"/>
    </location>
</feature>
<accession>A0A3M8AGL8</accession>
<dbReference type="AlphaFoldDB" id="A0A3M8AGL8"/>
<evidence type="ECO:0000256" key="7">
    <source>
        <dbReference type="ARBA" id="ARBA00022840"/>
    </source>
</evidence>
<evidence type="ECO:0000256" key="6">
    <source>
        <dbReference type="ARBA" id="ARBA00022777"/>
    </source>
</evidence>
<dbReference type="GO" id="GO:0016020">
    <property type="term" value="C:membrane"/>
    <property type="evidence" value="ECO:0007669"/>
    <property type="project" value="InterPro"/>
</dbReference>
<comment type="catalytic activity">
    <reaction evidence="1">
        <text>ATP + protein L-histidine = ADP + protein N-phospho-L-histidine.</text>
        <dbReference type="EC" id="2.7.13.3"/>
    </reaction>
</comment>
<evidence type="ECO:0000256" key="4">
    <source>
        <dbReference type="ARBA" id="ARBA00022679"/>
    </source>
</evidence>
<keyword evidence="10" id="KW-1133">Transmembrane helix</keyword>
<feature type="coiled-coil region" evidence="9">
    <location>
        <begin position="371"/>
        <end position="405"/>
    </location>
</feature>
<dbReference type="SUPFAM" id="SSF55874">
    <property type="entry name" value="ATPase domain of HSP90 chaperone/DNA topoisomerase II/histidine kinase"/>
    <property type="match status" value="1"/>
</dbReference>
<keyword evidence="5" id="KW-0547">Nucleotide-binding</keyword>
<keyword evidence="8" id="KW-0902">Two-component regulatory system</keyword>
<evidence type="ECO:0000256" key="10">
    <source>
        <dbReference type="SAM" id="Phobius"/>
    </source>
</evidence>
<keyword evidence="6 12" id="KW-0418">Kinase</keyword>
<evidence type="ECO:0000256" key="8">
    <source>
        <dbReference type="ARBA" id="ARBA00023012"/>
    </source>
</evidence>